<reference evidence="1 2" key="1">
    <citation type="journal article" date="2014" name="Am. J. Bot.">
        <title>Genome assembly and annotation for red clover (Trifolium pratense; Fabaceae).</title>
        <authorList>
            <person name="Istvanek J."/>
            <person name="Jaros M."/>
            <person name="Krenek A."/>
            <person name="Repkova J."/>
        </authorList>
    </citation>
    <scope>NUCLEOTIDE SEQUENCE [LARGE SCALE GENOMIC DNA]</scope>
    <source>
        <strain evidence="2">cv. Tatra</strain>
        <tissue evidence="1">Young leaves</tissue>
    </source>
</reference>
<sequence length="77" mass="8826">ISSPEKIIVDFIGDITHPPSYGKNTTIRAAVTTADRHANNHLRNIELSNARHRLANDIIYANQMVDVQRHHRRHHLS</sequence>
<dbReference type="Proteomes" id="UP000236291">
    <property type="component" value="Unassembled WGS sequence"/>
</dbReference>
<dbReference type="EMBL" id="ASHM01047637">
    <property type="protein sequence ID" value="PNX84960.1"/>
    <property type="molecule type" value="Genomic_DNA"/>
</dbReference>
<organism evidence="1 2">
    <name type="scientific">Trifolium pratense</name>
    <name type="common">Red clover</name>
    <dbReference type="NCBI Taxonomy" id="57577"/>
    <lineage>
        <taxon>Eukaryota</taxon>
        <taxon>Viridiplantae</taxon>
        <taxon>Streptophyta</taxon>
        <taxon>Embryophyta</taxon>
        <taxon>Tracheophyta</taxon>
        <taxon>Spermatophyta</taxon>
        <taxon>Magnoliopsida</taxon>
        <taxon>eudicotyledons</taxon>
        <taxon>Gunneridae</taxon>
        <taxon>Pentapetalae</taxon>
        <taxon>rosids</taxon>
        <taxon>fabids</taxon>
        <taxon>Fabales</taxon>
        <taxon>Fabaceae</taxon>
        <taxon>Papilionoideae</taxon>
        <taxon>50 kb inversion clade</taxon>
        <taxon>NPAAA clade</taxon>
        <taxon>Hologalegina</taxon>
        <taxon>IRL clade</taxon>
        <taxon>Trifolieae</taxon>
        <taxon>Trifolium</taxon>
    </lineage>
</organism>
<accession>A0A2K3M2G2</accession>
<name>A0A2K3M2G2_TRIPR</name>
<proteinExistence type="predicted"/>
<gene>
    <name evidence="1" type="ORF">L195_g041025</name>
</gene>
<dbReference type="AlphaFoldDB" id="A0A2K3M2G2"/>
<reference evidence="1 2" key="2">
    <citation type="journal article" date="2017" name="Front. Plant Sci.">
        <title>Gene Classification and Mining of Molecular Markers Useful in Red Clover (Trifolium pratense) Breeding.</title>
        <authorList>
            <person name="Istvanek J."/>
            <person name="Dluhosova J."/>
            <person name="Dluhos P."/>
            <person name="Patkova L."/>
            <person name="Nedelnik J."/>
            <person name="Repkova J."/>
        </authorList>
    </citation>
    <scope>NUCLEOTIDE SEQUENCE [LARGE SCALE GENOMIC DNA]</scope>
    <source>
        <strain evidence="2">cv. Tatra</strain>
        <tissue evidence="1">Young leaves</tissue>
    </source>
</reference>
<evidence type="ECO:0000313" key="1">
    <source>
        <dbReference type="EMBL" id="PNX84960.1"/>
    </source>
</evidence>
<protein>
    <submittedName>
        <fullName evidence="1">Uncharacterized protein</fullName>
    </submittedName>
</protein>
<evidence type="ECO:0000313" key="2">
    <source>
        <dbReference type="Proteomes" id="UP000236291"/>
    </source>
</evidence>
<feature type="non-terminal residue" evidence="1">
    <location>
        <position position="1"/>
    </location>
</feature>
<comment type="caution">
    <text evidence="1">The sequence shown here is derived from an EMBL/GenBank/DDBJ whole genome shotgun (WGS) entry which is preliminary data.</text>
</comment>